<proteinExistence type="predicted"/>
<gene>
    <name evidence="1" type="ORF">N3K66_004685</name>
</gene>
<comment type="caution">
    <text evidence="1">The sequence shown here is derived from an EMBL/GenBank/DDBJ whole genome shotgun (WGS) entry which is preliminary data.</text>
</comment>
<dbReference type="EMBL" id="CM047943">
    <property type="protein sequence ID" value="KAI9900423.1"/>
    <property type="molecule type" value="Genomic_DNA"/>
</dbReference>
<name>A0ACC0V3Z3_9HYPO</name>
<reference evidence="1" key="1">
    <citation type="submission" date="2022-10" db="EMBL/GenBank/DDBJ databases">
        <title>Complete Genome of Trichothecium roseum strain YXFP-22015, a Plant Pathogen Isolated from Citrus.</title>
        <authorList>
            <person name="Wang Y."/>
            <person name="Zhu L."/>
        </authorList>
    </citation>
    <scope>NUCLEOTIDE SEQUENCE</scope>
    <source>
        <strain evidence="1">YXFP-22015</strain>
    </source>
</reference>
<evidence type="ECO:0000313" key="1">
    <source>
        <dbReference type="EMBL" id="KAI9900423.1"/>
    </source>
</evidence>
<accession>A0ACC0V3Z3</accession>
<evidence type="ECO:0000313" key="2">
    <source>
        <dbReference type="Proteomes" id="UP001163324"/>
    </source>
</evidence>
<organism evidence="1 2">
    <name type="scientific">Trichothecium roseum</name>
    <dbReference type="NCBI Taxonomy" id="47278"/>
    <lineage>
        <taxon>Eukaryota</taxon>
        <taxon>Fungi</taxon>
        <taxon>Dikarya</taxon>
        <taxon>Ascomycota</taxon>
        <taxon>Pezizomycotina</taxon>
        <taxon>Sordariomycetes</taxon>
        <taxon>Hypocreomycetidae</taxon>
        <taxon>Hypocreales</taxon>
        <taxon>Hypocreales incertae sedis</taxon>
        <taxon>Trichothecium</taxon>
    </lineage>
</organism>
<sequence length="490" mass="54382">MDLDQPVIAETDEVLQKVQQDDDEEWEYEYSTTETEVYYLTVELTYPEFKTNSNKTPHSGRGGYYKTWLDESQKPRAEASREKPNKHATRDDITTGNNETLEGRQNNDDEPMPEPDEDIDMEDIDPSLRPSNYNASQGWAGDTATGSKKVSMADDPTRHKGRSIGESEDEGSTSAADEPEKPIPLDNVQVLDLHSSRPLISYRGRVFEGQWAEVIGTEIIFMKHEENAKAPLPVLRNLPGDVDLLAASASRIMTTEKIVRPKAPEEDALASIRAEWNINIPTGRDYTGERGQQARFLENLIALKIKKNEKDKVTVYAKDGEGQDFLDNKDPAYRPRNKRILLDENGRPITGRKRRRAAKPNYHPGEPGASRGPEHAVNSGDTLSRPAPRTWGDLASEDEDEDEDYEDDNGASGATMIGDEEEDVDEQDLEDGESFAGGSDDEDLSSTDEDSDSDLSQDEGSEEDVDDEGGGMAVSRGPGDQSSPRDSAPR</sequence>
<protein>
    <submittedName>
        <fullName evidence="1">Uncharacterized protein</fullName>
    </submittedName>
</protein>
<keyword evidence="2" id="KW-1185">Reference proteome</keyword>
<dbReference type="Proteomes" id="UP001163324">
    <property type="component" value="Chromosome 4"/>
</dbReference>